<dbReference type="Pfam" id="PF07690">
    <property type="entry name" value="MFS_1"/>
    <property type="match status" value="1"/>
</dbReference>
<dbReference type="AlphaFoldDB" id="A0A1Y2HW34"/>
<feature type="transmembrane region" description="Helical" evidence="6">
    <location>
        <begin position="195"/>
        <end position="216"/>
    </location>
</feature>
<accession>A0A1Y2HW34</accession>
<dbReference type="Gene3D" id="1.20.1250.20">
    <property type="entry name" value="MFS general substrate transporter like domains"/>
    <property type="match status" value="1"/>
</dbReference>
<dbReference type="GO" id="GO:0005886">
    <property type="term" value="C:plasma membrane"/>
    <property type="evidence" value="ECO:0007669"/>
    <property type="project" value="UniProtKB-SubCell"/>
</dbReference>
<keyword evidence="3 6" id="KW-0812">Transmembrane</keyword>
<evidence type="ECO:0000313" key="7">
    <source>
        <dbReference type="EMBL" id="ORZ38154.1"/>
    </source>
</evidence>
<evidence type="ECO:0000256" key="4">
    <source>
        <dbReference type="ARBA" id="ARBA00022989"/>
    </source>
</evidence>
<feature type="transmembrane region" description="Helical" evidence="6">
    <location>
        <begin position="259"/>
        <end position="277"/>
    </location>
</feature>
<evidence type="ECO:0000256" key="2">
    <source>
        <dbReference type="ARBA" id="ARBA00022475"/>
    </source>
</evidence>
<keyword evidence="2" id="KW-1003">Cell membrane</keyword>
<feature type="transmembrane region" description="Helical" evidence="6">
    <location>
        <begin position="172"/>
        <end position="189"/>
    </location>
</feature>
<feature type="transmembrane region" description="Helical" evidence="6">
    <location>
        <begin position="129"/>
        <end position="151"/>
    </location>
</feature>
<evidence type="ECO:0000256" key="3">
    <source>
        <dbReference type="ARBA" id="ARBA00022692"/>
    </source>
</evidence>
<dbReference type="InterPro" id="IPR011701">
    <property type="entry name" value="MFS"/>
</dbReference>
<sequence>MGFSAAFEGFTAVEKRNLFIYMVGICGYKFALETLSGCMGALVQTRTKISPAATWATVLSFHFICQGIGSFLLSPLMKRWPTSRVLAVALFCYGVLVAIIPILEGTTGGGSTGLGDERNYQPGTFDITIVYYLWPVIGIFSGVVETIRRVIPRDIVGGDARKLKAMDSTVHIAYEIVGTTGALLSRYWIAYFNYAYAVTIVPVVFAIAAVVALRILPEPEKLASTSHERKPLLREAVDIFVAFFKSVWIGVKLTMMNRCLVWLTVAYSFALVLHRYLENTLMAHYATFGLGTPSYQQLILAGSNFGEAMGAVVVLNWINAVPTPIPWLRSDALTLLAVWVFPLATPFANTEGWVWFLAGLMAFISSGWSAGDVSLIAYIQGRLDKIEGADQTVSPLGSVASFLFVLHIAIFYVCNRWAGGIQDSYMQPLLTEYKTAKNIPKYLGLAPTQQAMFWTCGVFLTISAGVVLLSTFIPKGSFAFNPKEIEEESDLKQLAQQLDGEEYAVVKGNDKESHIA</sequence>
<feature type="transmembrane region" description="Helical" evidence="6">
    <location>
        <begin position="354"/>
        <end position="379"/>
    </location>
</feature>
<dbReference type="SUPFAM" id="SSF103473">
    <property type="entry name" value="MFS general substrate transporter"/>
    <property type="match status" value="1"/>
</dbReference>
<dbReference type="EMBL" id="MCFL01000009">
    <property type="protein sequence ID" value="ORZ38154.1"/>
    <property type="molecule type" value="Genomic_DNA"/>
</dbReference>
<comment type="caution">
    <text evidence="7">The sequence shown here is derived from an EMBL/GenBank/DDBJ whole genome shotgun (WGS) entry which is preliminary data.</text>
</comment>
<comment type="subcellular location">
    <subcellularLocation>
        <location evidence="1">Cell membrane</location>
        <topology evidence="1">Multi-pass membrane protein</topology>
    </subcellularLocation>
</comment>
<organism evidence="7 8">
    <name type="scientific">Catenaria anguillulae PL171</name>
    <dbReference type="NCBI Taxonomy" id="765915"/>
    <lineage>
        <taxon>Eukaryota</taxon>
        <taxon>Fungi</taxon>
        <taxon>Fungi incertae sedis</taxon>
        <taxon>Blastocladiomycota</taxon>
        <taxon>Blastocladiomycetes</taxon>
        <taxon>Blastocladiales</taxon>
        <taxon>Catenariaceae</taxon>
        <taxon>Catenaria</taxon>
    </lineage>
</organism>
<feature type="transmembrane region" description="Helical" evidence="6">
    <location>
        <begin position="85"/>
        <end position="103"/>
    </location>
</feature>
<proteinExistence type="predicted"/>
<evidence type="ECO:0000313" key="8">
    <source>
        <dbReference type="Proteomes" id="UP000193411"/>
    </source>
</evidence>
<gene>
    <name evidence="7" type="ORF">BCR44DRAFT_129324</name>
</gene>
<evidence type="ECO:0000256" key="1">
    <source>
        <dbReference type="ARBA" id="ARBA00004651"/>
    </source>
</evidence>
<dbReference type="GO" id="GO:0022857">
    <property type="term" value="F:transmembrane transporter activity"/>
    <property type="evidence" value="ECO:0007669"/>
    <property type="project" value="InterPro"/>
</dbReference>
<dbReference type="PANTHER" id="PTHR23513">
    <property type="entry name" value="INTEGRAL MEMBRANE EFFLUX PROTEIN-RELATED"/>
    <property type="match status" value="1"/>
</dbReference>
<feature type="transmembrane region" description="Helical" evidence="6">
    <location>
        <begin position="399"/>
        <end position="418"/>
    </location>
</feature>
<dbReference type="PANTHER" id="PTHR23513:SF6">
    <property type="entry name" value="MAJOR FACILITATOR SUPERFAMILY ASSOCIATED DOMAIN-CONTAINING PROTEIN"/>
    <property type="match status" value="1"/>
</dbReference>
<feature type="transmembrane region" description="Helical" evidence="6">
    <location>
        <begin position="451"/>
        <end position="473"/>
    </location>
</feature>
<name>A0A1Y2HW34_9FUNG</name>
<dbReference type="Proteomes" id="UP000193411">
    <property type="component" value="Unassembled WGS sequence"/>
</dbReference>
<feature type="transmembrane region" description="Helical" evidence="6">
    <location>
        <begin position="297"/>
        <end position="318"/>
    </location>
</feature>
<dbReference type="OrthoDB" id="5344169at2759"/>
<protein>
    <submittedName>
        <fullName evidence="7">Major facilitator superfamily domain-containing protein</fullName>
    </submittedName>
</protein>
<dbReference type="InterPro" id="IPR036259">
    <property type="entry name" value="MFS_trans_sf"/>
</dbReference>
<keyword evidence="4 6" id="KW-1133">Transmembrane helix</keyword>
<keyword evidence="8" id="KW-1185">Reference proteome</keyword>
<evidence type="ECO:0000256" key="6">
    <source>
        <dbReference type="SAM" id="Phobius"/>
    </source>
</evidence>
<feature type="transmembrane region" description="Helical" evidence="6">
    <location>
        <begin position="330"/>
        <end position="348"/>
    </location>
</feature>
<keyword evidence="5 6" id="KW-0472">Membrane</keyword>
<evidence type="ECO:0000256" key="5">
    <source>
        <dbReference type="ARBA" id="ARBA00023136"/>
    </source>
</evidence>
<reference evidence="7 8" key="1">
    <citation type="submission" date="2016-07" db="EMBL/GenBank/DDBJ databases">
        <title>Pervasive Adenine N6-methylation of Active Genes in Fungi.</title>
        <authorList>
            <consortium name="DOE Joint Genome Institute"/>
            <person name="Mondo S.J."/>
            <person name="Dannebaum R.O."/>
            <person name="Kuo R.C."/>
            <person name="Labutti K."/>
            <person name="Haridas S."/>
            <person name="Kuo A."/>
            <person name="Salamov A."/>
            <person name="Ahrendt S.R."/>
            <person name="Lipzen A."/>
            <person name="Sullivan W."/>
            <person name="Andreopoulos W.B."/>
            <person name="Clum A."/>
            <person name="Lindquist E."/>
            <person name="Daum C."/>
            <person name="Ramamoorthy G.K."/>
            <person name="Gryganskyi A."/>
            <person name="Culley D."/>
            <person name="Magnuson J.K."/>
            <person name="James T.Y."/>
            <person name="O'Malley M.A."/>
            <person name="Stajich J.E."/>
            <person name="Spatafora J.W."/>
            <person name="Visel A."/>
            <person name="Grigoriev I.V."/>
        </authorList>
    </citation>
    <scope>NUCLEOTIDE SEQUENCE [LARGE SCALE GENOMIC DNA]</scope>
    <source>
        <strain evidence="7 8">PL171</strain>
    </source>
</reference>
<feature type="transmembrane region" description="Helical" evidence="6">
    <location>
        <begin position="52"/>
        <end position="73"/>
    </location>
</feature>